<organism evidence="3 4">
    <name type="scientific">Leptolyngbya foveolarum</name>
    <dbReference type="NCBI Taxonomy" id="47253"/>
    <lineage>
        <taxon>Bacteria</taxon>
        <taxon>Bacillati</taxon>
        <taxon>Cyanobacteriota</taxon>
        <taxon>Cyanophyceae</taxon>
        <taxon>Leptolyngbyales</taxon>
        <taxon>Leptolyngbyaceae</taxon>
        <taxon>Leptolyngbya group</taxon>
        <taxon>Leptolyngbya</taxon>
    </lineage>
</organism>
<evidence type="ECO:0000313" key="4">
    <source>
        <dbReference type="Proteomes" id="UP000249354"/>
    </source>
</evidence>
<dbReference type="EMBL" id="QBMC01000025">
    <property type="protein sequence ID" value="PZO20894.1"/>
    <property type="molecule type" value="Genomic_DNA"/>
</dbReference>
<reference evidence="4" key="1">
    <citation type="submission" date="2018-04" db="EMBL/GenBank/DDBJ databases">
        <authorList>
            <person name="Cornet L."/>
        </authorList>
    </citation>
    <scope>NUCLEOTIDE SEQUENCE [LARGE SCALE GENOMIC DNA]</scope>
</reference>
<feature type="transmembrane region" description="Helical" evidence="1">
    <location>
        <begin position="31"/>
        <end position="53"/>
    </location>
</feature>
<reference evidence="3 4" key="2">
    <citation type="submission" date="2018-06" db="EMBL/GenBank/DDBJ databases">
        <title>Metagenomic assembly of (sub)arctic Cyanobacteria and their associated microbiome from non-axenic cultures.</title>
        <authorList>
            <person name="Baurain D."/>
        </authorList>
    </citation>
    <scope>NUCLEOTIDE SEQUENCE [LARGE SCALE GENOMIC DNA]</scope>
    <source>
        <strain evidence="3">ULC129bin1</strain>
    </source>
</reference>
<keyword evidence="1" id="KW-0812">Transmembrane</keyword>
<dbReference type="Proteomes" id="UP000249354">
    <property type="component" value="Unassembled WGS sequence"/>
</dbReference>
<gene>
    <name evidence="3" type="ORF">DCF25_05960</name>
</gene>
<accession>A0A2W4ULB5</accession>
<feature type="transmembrane region" description="Helical" evidence="1">
    <location>
        <begin position="59"/>
        <end position="79"/>
    </location>
</feature>
<evidence type="ECO:0000259" key="2">
    <source>
        <dbReference type="Pfam" id="PF20712"/>
    </source>
</evidence>
<protein>
    <recommendedName>
        <fullName evidence="2">Cyanobacterial TRADD-N associated 2 transmembrane domain-containing protein</fullName>
    </recommendedName>
</protein>
<evidence type="ECO:0000313" key="3">
    <source>
        <dbReference type="EMBL" id="PZO20894.1"/>
    </source>
</evidence>
<keyword evidence="1" id="KW-1133">Transmembrane helix</keyword>
<name>A0A2W4ULB5_9CYAN</name>
<dbReference type="Pfam" id="PF20712">
    <property type="entry name" value="CyanoTRADDas_TM"/>
    <property type="match status" value="1"/>
</dbReference>
<sequence>MRIQKNKPPSTYQDIELDAYKEMLRQARHTFNLHCLGVIVCAAITAGGGYAFLSTGRTVEGAVTGAAGTGAIACFSKLARDSIKDSERKLNRIVKQVKTPS</sequence>
<evidence type="ECO:0000256" key="1">
    <source>
        <dbReference type="SAM" id="Phobius"/>
    </source>
</evidence>
<feature type="domain" description="Cyanobacterial TRADD-N associated 2 transmembrane" evidence="2">
    <location>
        <begin position="23"/>
        <end position="84"/>
    </location>
</feature>
<dbReference type="AlphaFoldDB" id="A0A2W4ULB5"/>
<proteinExistence type="predicted"/>
<comment type="caution">
    <text evidence="3">The sequence shown here is derived from an EMBL/GenBank/DDBJ whole genome shotgun (WGS) entry which is preliminary data.</text>
</comment>
<keyword evidence="1" id="KW-0472">Membrane</keyword>
<dbReference type="InterPro" id="IPR048567">
    <property type="entry name" value="CyanoTRADDas_TM"/>
</dbReference>